<feature type="region of interest" description="Disordered" evidence="1">
    <location>
        <begin position="562"/>
        <end position="586"/>
    </location>
</feature>
<dbReference type="InterPro" id="IPR034154">
    <property type="entry name" value="TOPRIM_DnaG/twinkle"/>
</dbReference>
<feature type="compositionally biased region" description="Pro residues" evidence="1">
    <location>
        <begin position="577"/>
        <end position="586"/>
    </location>
</feature>
<dbReference type="SUPFAM" id="SSF56731">
    <property type="entry name" value="DNA primase core"/>
    <property type="match status" value="1"/>
</dbReference>
<dbReference type="CDD" id="cd01029">
    <property type="entry name" value="TOPRIM_primases"/>
    <property type="match status" value="1"/>
</dbReference>
<protein>
    <submittedName>
        <fullName evidence="3">Toprim domain-containing protein</fullName>
    </submittedName>
</protein>
<dbReference type="PANTHER" id="PTHR12873:SF0">
    <property type="entry name" value="TWINKLE MTDNA HELICASE"/>
    <property type="match status" value="1"/>
</dbReference>
<evidence type="ECO:0000259" key="2">
    <source>
        <dbReference type="PROSITE" id="PS51199"/>
    </source>
</evidence>
<organism evidence="3 4">
    <name type="scientific">Victivallis vadensis</name>
    <dbReference type="NCBI Taxonomy" id="172901"/>
    <lineage>
        <taxon>Bacteria</taxon>
        <taxon>Pseudomonadati</taxon>
        <taxon>Lentisphaerota</taxon>
        <taxon>Lentisphaeria</taxon>
        <taxon>Victivallales</taxon>
        <taxon>Victivallaceae</taxon>
        <taxon>Victivallis</taxon>
    </lineage>
</organism>
<dbReference type="EMBL" id="JABAEW010000009">
    <property type="protein sequence ID" value="NMD86268.1"/>
    <property type="molecule type" value="Genomic_DNA"/>
</dbReference>
<dbReference type="PROSITE" id="PS51199">
    <property type="entry name" value="SF4_HELICASE"/>
    <property type="match status" value="1"/>
</dbReference>
<dbReference type="InterPro" id="IPR007694">
    <property type="entry name" value="DNA_helicase_DnaB-like_C"/>
</dbReference>
<dbReference type="RefSeq" id="WP_168962063.1">
    <property type="nucleotide sequence ID" value="NZ_JABAEW010000009.1"/>
</dbReference>
<dbReference type="GO" id="GO:0006260">
    <property type="term" value="P:DNA replication"/>
    <property type="evidence" value="ECO:0007669"/>
    <property type="project" value="InterPro"/>
</dbReference>
<evidence type="ECO:0000313" key="4">
    <source>
        <dbReference type="Proteomes" id="UP000576225"/>
    </source>
</evidence>
<reference evidence="3 4" key="1">
    <citation type="submission" date="2020-04" db="EMBL/GenBank/DDBJ databases">
        <authorList>
            <person name="Hitch T.C.A."/>
            <person name="Wylensek D."/>
            <person name="Clavel T."/>
        </authorList>
    </citation>
    <scope>NUCLEOTIDE SEQUENCE [LARGE SCALE GENOMIC DNA]</scope>
    <source>
        <strain evidence="3 4">COR2-253-APC-1A</strain>
    </source>
</reference>
<gene>
    <name evidence="3" type="ORF">HF882_06685</name>
</gene>
<dbReference type="Gene3D" id="3.40.1360.10">
    <property type="match status" value="1"/>
</dbReference>
<dbReference type="GO" id="GO:0003697">
    <property type="term" value="F:single-stranded DNA binding"/>
    <property type="evidence" value="ECO:0007669"/>
    <property type="project" value="InterPro"/>
</dbReference>
<dbReference type="AlphaFoldDB" id="A0A848AT03"/>
<feature type="domain" description="SF4 helicase" evidence="2">
    <location>
        <begin position="304"/>
        <end position="570"/>
    </location>
</feature>
<sequence>MKSFRDFGIDLPDRFHGDRKTTCPKCSESRRNKHEPCLSVNGDEGVWKCHHCGWTGTIHEGEHHEYRPQRKIYRRPAPETVRPDMVPEVRDYFHRRGISDATILKTGCYSTVRFLRATNCDTVVMAFPYYRNGELLNVKYRDARKNMTQEQDPEPCCWNIDHCVKAETVYITEGEFDAATLVECGFDAACSVDKGAPNVNDESADKKCECVMNCMDVFETAAEIVLVTDKDPNGLRLEKELIARIGAGKCFTCRYPADCKDINDVLVKHGREAVVRSVSEAEPVPVPGLHEFGEFRDRILKLYRYGTPRGQTTGWPELDAFFTLQPGSLNIITGIPMSGKSEFVHAMMVNAIRLNDWKIGIFSPEMLPEEELFANFAEKIIGKPFFGPEDSRIEPEELERALALADAAVKVILPEEDRTPTLKEILTAARVAVVRHGIKALVLDPYNEIESSRPAALTETEYISKVLSQLRQFARRYQLWVGVVAHPTKLQKDQRTGEYPVPTPYDISGSANWRNKADNCLSLWRSFRAKNNIVEVHIQKIKRKGIGKLGFQKFQWNRANGQYTPVPEDGPYTAEDCPPPRSYRDE</sequence>
<dbReference type="Pfam" id="PF03796">
    <property type="entry name" value="DnaB_C"/>
    <property type="match status" value="1"/>
</dbReference>
<dbReference type="GO" id="GO:0043139">
    <property type="term" value="F:5'-3' DNA helicase activity"/>
    <property type="evidence" value="ECO:0007669"/>
    <property type="project" value="InterPro"/>
</dbReference>
<proteinExistence type="predicted"/>
<dbReference type="Gene3D" id="3.40.50.300">
    <property type="entry name" value="P-loop containing nucleotide triphosphate hydrolases"/>
    <property type="match status" value="1"/>
</dbReference>
<dbReference type="Pfam" id="PF13155">
    <property type="entry name" value="Toprim_2"/>
    <property type="match status" value="1"/>
</dbReference>
<dbReference type="Proteomes" id="UP000576225">
    <property type="component" value="Unassembled WGS sequence"/>
</dbReference>
<accession>A0A848AT03</accession>
<dbReference type="GO" id="GO:0005524">
    <property type="term" value="F:ATP binding"/>
    <property type="evidence" value="ECO:0007669"/>
    <property type="project" value="InterPro"/>
</dbReference>
<evidence type="ECO:0000256" key="1">
    <source>
        <dbReference type="SAM" id="MobiDB-lite"/>
    </source>
</evidence>
<dbReference type="InterPro" id="IPR027032">
    <property type="entry name" value="Twinkle-like"/>
</dbReference>
<dbReference type="PANTHER" id="PTHR12873">
    <property type="entry name" value="T7-LIKE MITOCHONDRIAL DNA HELICASE"/>
    <property type="match status" value="1"/>
</dbReference>
<name>A0A848AT03_9BACT</name>
<dbReference type="InterPro" id="IPR027417">
    <property type="entry name" value="P-loop_NTPase"/>
</dbReference>
<dbReference type="SUPFAM" id="SSF52540">
    <property type="entry name" value="P-loop containing nucleoside triphosphate hydrolases"/>
    <property type="match status" value="1"/>
</dbReference>
<comment type="caution">
    <text evidence="3">The sequence shown here is derived from an EMBL/GenBank/DDBJ whole genome shotgun (WGS) entry which is preliminary data.</text>
</comment>
<evidence type="ECO:0000313" key="3">
    <source>
        <dbReference type="EMBL" id="NMD86268.1"/>
    </source>
</evidence>